<evidence type="ECO:0008006" key="4">
    <source>
        <dbReference type="Google" id="ProtNLM"/>
    </source>
</evidence>
<evidence type="ECO:0000313" key="2">
    <source>
        <dbReference type="EMBL" id="WTP53515.1"/>
    </source>
</evidence>
<dbReference type="EMBL" id="CP108133">
    <property type="protein sequence ID" value="WTP53515.1"/>
    <property type="molecule type" value="Genomic_DNA"/>
</dbReference>
<evidence type="ECO:0000256" key="1">
    <source>
        <dbReference type="SAM" id="SignalP"/>
    </source>
</evidence>
<feature type="signal peptide" evidence="1">
    <location>
        <begin position="1"/>
        <end position="23"/>
    </location>
</feature>
<evidence type="ECO:0000313" key="3">
    <source>
        <dbReference type="Proteomes" id="UP001432166"/>
    </source>
</evidence>
<dbReference type="RefSeq" id="WP_328939301.1">
    <property type="nucleotide sequence ID" value="NZ_CP108133.1"/>
</dbReference>
<protein>
    <recommendedName>
        <fullName evidence="4">Chaplin domain-containing protein</fullName>
    </recommendedName>
</protein>
<name>A0ABZ1JR36_9ACTN</name>
<reference evidence="2" key="1">
    <citation type="submission" date="2022-10" db="EMBL/GenBank/DDBJ databases">
        <title>The complete genomes of actinobacterial strains from the NBC collection.</title>
        <authorList>
            <person name="Joergensen T.S."/>
            <person name="Alvarez Arevalo M."/>
            <person name="Sterndorff E.B."/>
            <person name="Faurdal D."/>
            <person name="Vuksanovic O."/>
            <person name="Mourched A.-S."/>
            <person name="Charusanti P."/>
            <person name="Shaw S."/>
            <person name="Blin K."/>
            <person name="Weber T."/>
        </authorList>
    </citation>
    <scope>NUCLEOTIDE SEQUENCE</scope>
    <source>
        <strain evidence="2">NBC_00189</strain>
    </source>
</reference>
<sequence length="75" mass="7633">MRKIVTTATLAMAALAMAAPAHADNDSNLGDGVNASNNWNFTAAAVCFQELAVVPIVGGSAHDCPNGTVFNDSGR</sequence>
<accession>A0ABZ1JR36</accession>
<proteinExistence type="predicted"/>
<keyword evidence="1" id="KW-0732">Signal</keyword>
<keyword evidence="3" id="KW-1185">Reference proteome</keyword>
<feature type="chain" id="PRO_5045702609" description="Chaplin domain-containing protein" evidence="1">
    <location>
        <begin position="24"/>
        <end position="75"/>
    </location>
</feature>
<dbReference type="Proteomes" id="UP001432166">
    <property type="component" value="Chromosome"/>
</dbReference>
<gene>
    <name evidence="2" type="ORF">OG288_37460</name>
</gene>
<organism evidence="2 3">
    <name type="scientific">Streptomyces tauricus</name>
    <dbReference type="NCBI Taxonomy" id="68274"/>
    <lineage>
        <taxon>Bacteria</taxon>
        <taxon>Bacillati</taxon>
        <taxon>Actinomycetota</taxon>
        <taxon>Actinomycetes</taxon>
        <taxon>Kitasatosporales</taxon>
        <taxon>Streptomycetaceae</taxon>
        <taxon>Streptomyces</taxon>
        <taxon>Streptomyces aurantiacus group</taxon>
    </lineage>
</organism>